<reference evidence="1 2" key="1">
    <citation type="submission" date="2021-01" db="EMBL/GenBank/DDBJ databases">
        <title>Complete genome sequence of Erwinia rhapontici MAFF 311153.</title>
        <authorList>
            <person name="Morohoshi T."/>
            <person name="Someya N."/>
        </authorList>
    </citation>
    <scope>NUCLEOTIDE SEQUENCE [LARGE SCALE GENOMIC DNA]</scope>
    <source>
        <strain evidence="1 2">MAFF 311153</strain>
    </source>
</reference>
<sequence length="241" mass="24923">MNSYDDLQRFKEKTQTNHIEFKDMSEQTLNSTTTNWAIIKQLLNEGAGSVLDNSQRIDRAVPQPVDFAAFTSSSVENAPAISSLPVQSFVPATPGASDRVGASLLDSISASLQPAAASAEAVEPTTVKAPAAEPAPLRAMPVAQQTAVSGSSLLAQLAVSTAPAPQPAAVVPAQPVFQAGTAHVPQAVDAQPVMPAHSPAVEAPANVSYKQLFSTAAAPGSAALPKDMLLHPLLEKIASCR</sequence>
<name>A0ABM7MUD1_ERWRD</name>
<evidence type="ECO:0008006" key="3">
    <source>
        <dbReference type="Google" id="ProtNLM"/>
    </source>
</evidence>
<proteinExistence type="predicted"/>
<evidence type="ECO:0000313" key="2">
    <source>
        <dbReference type="Proteomes" id="UP000677515"/>
    </source>
</evidence>
<protein>
    <recommendedName>
        <fullName evidence="3">Cellulose biosynthesis protein BcsO</fullName>
    </recommendedName>
</protein>
<organism evidence="1 2">
    <name type="scientific">Erwinia rhapontici</name>
    <name type="common">Pectobacterium rhapontici</name>
    <dbReference type="NCBI Taxonomy" id="55212"/>
    <lineage>
        <taxon>Bacteria</taxon>
        <taxon>Pseudomonadati</taxon>
        <taxon>Pseudomonadota</taxon>
        <taxon>Gammaproteobacteria</taxon>
        <taxon>Enterobacterales</taxon>
        <taxon>Erwiniaceae</taxon>
        <taxon>Erwinia</taxon>
    </lineage>
</organism>
<dbReference type="Pfam" id="PF17037">
    <property type="entry name" value="CBP_BcsO"/>
    <property type="match status" value="1"/>
</dbReference>
<dbReference type="RefSeq" id="WP_133844618.1">
    <property type="nucleotide sequence ID" value="NZ_AP024329.1"/>
</dbReference>
<dbReference type="InterPro" id="IPR031484">
    <property type="entry name" value="CBP_BcsO"/>
</dbReference>
<accession>A0ABM7MUD1</accession>
<gene>
    <name evidence="1" type="ORF">ERHA53_01040</name>
</gene>
<evidence type="ECO:0000313" key="1">
    <source>
        <dbReference type="EMBL" id="BCQ32761.1"/>
    </source>
</evidence>
<dbReference type="EMBL" id="AP024329">
    <property type="protein sequence ID" value="BCQ32761.1"/>
    <property type="molecule type" value="Genomic_DNA"/>
</dbReference>
<dbReference type="Proteomes" id="UP000677515">
    <property type="component" value="Chromosome"/>
</dbReference>
<keyword evidence="2" id="KW-1185">Reference proteome</keyword>